<keyword evidence="2 5" id="KW-0547">Nucleotide-binding</keyword>
<protein>
    <submittedName>
        <fullName evidence="7">Serine/threonine protein kinase</fullName>
    </submittedName>
</protein>
<evidence type="ECO:0000256" key="3">
    <source>
        <dbReference type="ARBA" id="ARBA00022777"/>
    </source>
</evidence>
<dbReference type="PANTHER" id="PTHR43289:SF34">
    <property type="entry name" value="SERINE_THREONINE-PROTEIN KINASE YBDM-RELATED"/>
    <property type="match status" value="1"/>
</dbReference>
<proteinExistence type="predicted"/>
<keyword evidence="7" id="KW-0723">Serine/threonine-protein kinase</keyword>
<dbReference type="InterPro" id="IPR017441">
    <property type="entry name" value="Protein_kinase_ATP_BS"/>
</dbReference>
<name>A0A1I2HGZ5_9BACT</name>
<evidence type="ECO:0000256" key="5">
    <source>
        <dbReference type="PROSITE-ProRule" id="PRU10141"/>
    </source>
</evidence>
<dbReference type="Gene3D" id="1.10.510.10">
    <property type="entry name" value="Transferase(Phosphotransferase) domain 1"/>
    <property type="match status" value="1"/>
</dbReference>
<evidence type="ECO:0000256" key="4">
    <source>
        <dbReference type="ARBA" id="ARBA00022840"/>
    </source>
</evidence>
<dbReference type="AlphaFoldDB" id="A0A1I2HGZ5"/>
<dbReference type="EMBL" id="FOMX01000041">
    <property type="protein sequence ID" value="SFF28157.1"/>
    <property type="molecule type" value="Genomic_DNA"/>
</dbReference>
<gene>
    <name evidence="7" type="ORF">SAMN02745121_07915</name>
</gene>
<dbReference type="SUPFAM" id="SSF48452">
    <property type="entry name" value="TPR-like"/>
    <property type="match status" value="1"/>
</dbReference>
<dbReference type="PROSITE" id="PS00107">
    <property type="entry name" value="PROTEIN_KINASE_ATP"/>
    <property type="match status" value="1"/>
</dbReference>
<feature type="domain" description="Protein kinase" evidence="6">
    <location>
        <begin position="44"/>
        <end position="317"/>
    </location>
</feature>
<accession>A0A1I2HGZ5</accession>
<keyword evidence="1" id="KW-0808">Transferase</keyword>
<evidence type="ECO:0000259" key="6">
    <source>
        <dbReference type="PROSITE" id="PS50011"/>
    </source>
</evidence>
<reference evidence="8" key="1">
    <citation type="submission" date="2016-10" db="EMBL/GenBank/DDBJ databases">
        <authorList>
            <person name="Varghese N."/>
            <person name="Submissions S."/>
        </authorList>
    </citation>
    <scope>NUCLEOTIDE SEQUENCE [LARGE SCALE GENOMIC DNA]</scope>
    <source>
        <strain evidence="8">ATCC 25963</strain>
    </source>
</reference>
<dbReference type="InterPro" id="IPR000719">
    <property type="entry name" value="Prot_kinase_dom"/>
</dbReference>
<dbReference type="Proteomes" id="UP000199400">
    <property type="component" value="Unassembled WGS sequence"/>
</dbReference>
<dbReference type="PANTHER" id="PTHR43289">
    <property type="entry name" value="MITOGEN-ACTIVATED PROTEIN KINASE KINASE KINASE 20-RELATED"/>
    <property type="match status" value="1"/>
</dbReference>
<feature type="binding site" evidence="5">
    <location>
        <position position="73"/>
    </location>
    <ligand>
        <name>ATP</name>
        <dbReference type="ChEBI" id="CHEBI:30616"/>
    </ligand>
</feature>
<dbReference type="GO" id="GO:0004674">
    <property type="term" value="F:protein serine/threonine kinase activity"/>
    <property type="evidence" value="ECO:0007669"/>
    <property type="project" value="UniProtKB-KW"/>
</dbReference>
<dbReference type="STRING" id="54.SAMN02745121_07915"/>
<dbReference type="SUPFAM" id="SSF56112">
    <property type="entry name" value="Protein kinase-like (PK-like)"/>
    <property type="match status" value="1"/>
</dbReference>
<evidence type="ECO:0000313" key="8">
    <source>
        <dbReference type="Proteomes" id="UP000199400"/>
    </source>
</evidence>
<dbReference type="RefSeq" id="WP_096326262.1">
    <property type="nucleotide sequence ID" value="NZ_FOMX01000041.1"/>
</dbReference>
<evidence type="ECO:0000313" key="7">
    <source>
        <dbReference type="EMBL" id="SFF28157.1"/>
    </source>
</evidence>
<keyword evidence="8" id="KW-1185">Reference proteome</keyword>
<dbReference type="GO" id="GO:0005524">
    <property type="term" value="F:ATP binding"/>
    <property type="evidence" value="ECO:0007669"/>
    <property type="project" value="UniProtKB-UniRule"/>
</dbReference>
<keyword evidence="3 7" id="KW-0418">Kinase</keyword>
<dbReference type="Gene3D" id="1.25.40.10">
    <property type="entry name" value="Tetratricopeptide repeat domain"/>
    <property type="match status" value="1"/>
</dbReference>
<dbReference type="InterPro" id="IPR011009">
    <property type="entry name" value="Kinase-like_dom_sf"/>
</dbReference>
<dbReference type="PROSITE" id="PS50011">
    <property type="entry name" value="PROTEIN_KINASE_DOM"/>
    <property type="match status" value="1"/>
</dbReference>
<dbReference type="CDD" id="cd14014">
    <property type="entry name" value="STKc_PknB_like"/>
    <property type="match status" value="1"/>
</dbReference>
<keyword evidence="4 5" id="KW-0067">ATP-binding</keyword>
<dbReference type="Pfam" id="PF00069">
    <property type="entry name" value="Pkinase"/>
    <property type="match status" value="1"/>
</dbReference>
<sequence length="964" mass="105195">MGYTDADRFVYIPTADKDIGHALIRDQVRVALFGGAAAVKIGRFEIERRLGRGGMGELFLARDPQLRRRVAVKLLRPGWGPSSADERMRREAQALAQISHPNVVEVYEVGEHEGRPFVAMEYVEGRTLQAWRDEVQPSWREVVEVHVETGRGLLAAHRAGLVHRNFKPDNVLVSEQSDGRRVRVLDFGLARLAGLEDLQIQSTLDETRDQALTRPGTVLGTLAYMSPEQLRGEVVDAASDQFSFCVALYRAPWGEEPFAGRSVELRVAAMTLGPASPPVRRGMPRRLRKIVERGLACEPGERWPSMDELLIALERVIPRKRAWPALTAAGLVMGVGVGIAYERVTPEDPCRHVELRSAELWTDAHAERARARFEASGLTFAGSSFTRVHAALGRWTAAWSEQRMGVCRNGEEPGRRASCLDGVHAEVASLVDAMIAADERTITHAVESLAALPSLRAYDDDEAIRLGLAPVPEALEDELARRRKALAEARTLALTGHLREAGEAYAALERDTAEFDYKPFAAELEVARVSLRLEVGEPSASLPLLESAAKQAERARHDRLAAHAWTLLAHWSAGLPNSPREDAVQRLERAEIAAARLDSPPELEARLHCIRGVLLGRASRQADARAAFERGLELLGDLAVDEQEWRSIGAVANQWRPVCVAGLAELHTGREAIDLAERALAEAGALYGEDHPKVGHYEFALARLLLDSDAAAERRRGVALLEHVAAVWLAAHDESALAVGDAYVSLATVAIESGDVVEARRNVEAARGLYARALAPGAYQHAGPLLAAGLIESHVGNFGAALAHYDRARALLPDEPMFRSTRAEIDFNRARCLFALGRLDDASASFEALRGPEESRAEIEVMLAAVALRRGELARARTLLDGLAAPDLATSRVERGMLGALVDLRARREADCGAIAAGDIAALASSDAYEINRLLIDVGANEDERRCLGWTNAPEPLTEQRGQP</sequence>
<dbReference type="Gene3D" id="3.30.200.20">
    <property type="entry name" value="Phosphorylase Kinase, domain 1"/>
    <property type="match status" value="1"/>
</dbReference>
<dbReference type="OrthoDB" id="9801841at2"/>
<dbReference type="InterPro" id="IPR011990">
    <property type="entry name" value="TPR-like_helical_dom_sf"/>
</dbReference>
<evidence type="ECO:0000256" key="1">
    <source>
        <dbReference type="ARBA" id="ARBA00022679"/>
    </source>
</evidence>
<organism evidence="7 8">
    <name type="scientific">Nannocystis exedens</name>
    <dbReference type="NCBI Taxonomy" id="54"/>
    <lineage>
        <taxon>Bacteria</taxon>
        <taxon>Pseudomonadati</taxon>
        <taxon>Myxococcota</taxon>
        <taxon>Polyangia</taxon>
        <taxon>Nannocystales</taxon>
        <taxon>Nannocystaceae</taxon>
        <taxon>Nannocystis</taxon>
    </lineage>
</organism>
<evidence type="ECO:0000256" key="2">
    <source>
        <dbReference type="ARBA" id="ARBA00022741"/>
    </source>
</evidence>